<dbReference type="EMBL" id="JAHRIQ010051262">
    <property type="protein sequence ID" value="MEQ2238280.1"/>
    <property type="molecule type" value="Genomic_DNA"/>
</dbReference>
<sequence length="74" mass="8835">MPRNSKKSIDSYAPLLHRLHNQSVFFSEGEFKDNLMKRMLGDLHNILHFMKNLSLHNDLQRFQRSPHNRASLLY</sequence>
<proteinExistence type="predicted"/>
<reference evidence="1 2" key="1">
    <citation type="submission" date="2021-06" db="EMBL/GenBank/DDBJ databases">
        <authorList>
            <person name="Palmer J.M."/>
        </authorList>
    </citation>
    <scope>NUCLEOTIDE SEQUENCE [LARGE SCALE GENOMIC DNA]</scope>
    <source>
        <strain evidence="2">if_2019</strain>
        <tissue evidence="1">Muscle</tissue>
    </source>
</reference>
<evidence type="ECO:0000313" key="2">
    <source>
        <dbReference type="Proteomes" id="UP001482620"/>
    </source>
</evidence>
<dbReference type="Proteomes" id="UP001482620">
    <property type="component" value="Unassembled WGS sequence"/>
</dbReference>
<gene>
    <name evidence="1" type="ORF">ILYODFUR_031562</name>
</gene>
<keyword evidence="2" id="KW-1185">Reference proteome</keyword>
<protein>
    <submittedName>
        <fullName evidence="1">Uncharacterized protein</fullName>
    </submittedName>
</protein>
<accession>A0ABV0U150</accession>
<organism evidence="1 2">
    <name type="scientific">Ilyodon furcidens</name>
    <name type="common">goldbreast splitfin</name>
    <dbReference type="NCBI Taxonomy" id="33524"/>
    <lineage>
        <taxon>Eukaryota</taxon>
        <taxon>Metazoa</taxon>
        <taxon>Chordata</taxon>
        <taxon>Craniata</taxon>
        <taxon>Vertebrata</taxon>
        <taxon>Euteleostomi</taxon>
        <taxon>Actinopterygii</taxon>
        <taxon>Neopterygii</taxon>
        <taxon>Teleostei</taxon>
        <taxon>Neoteleostei</taxon>
        <taxon>Acanthomorphata</taxon>
        <taxon>Ovalentaria</taxon>
        <taxon>Atherinomorphae</taxon>
        <taxon>Cyprinodontiformes</taxon>
        <taxon>Goodeidae</taxon>
        <taxon>Ilyodon</taxon>
    </lineage>
</organism>
<comment type="caution">
    <text evidence="1">The sequence shown here is derived from an EMBL/GenBank/DDBJ whole genome shotgun (WGS) entry which is preliminary data.</text>
</comment>
<evidence type="ECO:0000313" key="1">
    <source>
        <dbReference type="EMBL" id="MEQ2238280.1"/>
    </source>
</evidence>
<name>A0ABV0U150_9TELE</name>